<evidence type="ECO:0000313" key="15">
    <source>
        <dbReference type="Proteomes" id="UP000189796"/>
    </source>
</evidence>
<feature type="binding site" evidence="12">
    <location>
        <position position="112"/>
    </location>
    <ligand>
        <name>Na(+)</name>
        <dbReference type="ChEBI" id="CHEBI:29101"/>
        <note>structural</note>
    </ligand>
</feature>
<protein>
    <recommendedName>
        <fullName evidence="12">Fluoride-specific ion channel FluC</fullName>
    </recommendedName>
</protein>
<keyword evidence="4 12" id="KW-0812">Transmembrane</keyword>
<feature type="region of interest" description="Disordered" evidence="13">
    <location>
        <begin position="1"/>
        <end position="23"/>
    </location>
</feature>
<feature type="binding site" evidence="12">
    <location>
        <position position="115"/>
    </location>
    <ligand>
        <name>Na(+)</name>
        <dbReference type="ChEBI" id="CHEBI:29101"/>
        <note>structural</note>
    </ligand>
</feature>
<proteinExistence type="inferred from homology"/>
<evidence type="ECO:0000256" key="13">
    <source>
        <dbReference type="SAM" id="MobiDB-lite"/>
    </source>
</evidence>
<dbReference type="NCBIfam" id="TIGR00494">
    <property type="entry name" value="crcB"/>
    <property type="match status" value="1"/>
</dbReference>
<name>A0A1M5XHE8_9BRAD</name>
<keyword evidence="7 12" id="KW-0406">Ion transport</keyword>
<dbReference type="Proteomes" id="UP000189796">
    <property type="component" value="Chromosome I"/>
</dbReference>
<comment type="activity regulation">
    <text evidence="12">Na(+) is not transported, but it plays an essential structural role and its presence is essential for fluoride channel function.</text>
</comment>
<comment type="similarity">
    <text evidence="10 12">Belongs to the fluoride channel Fluc/FEX (TC 1.A.43) family.</text>
</comment>
<evidence type="ECO:0000313" key="14">
    <source>
        <dbReference type="EMBL" id="SHH98934.1"/>
    </source>
</evidence>
<dbReference type="EMBL" id="LT670817">
    <property type="protein sequence ID" value="SHH98934.1"/>
    <property type="molecule type" value="Genomic_DNA"/>
</dbReference>
<dbReference type="RefSeq" id="WP_338065059.1">
    <property type="nucleotide sequence ID" value="NZ_LT670817.1"/>
</dbReference>
<evidence type="ECO:0000256" key="4">
    <source>
        <dbReference type="ARBA" id="ARBA00022692"/>
    </source>
</evidence>
<keyword evidence="6 12" id="KW-0915">Sodium</keyword>
<feature type="transmembrane region" description="Helical" evidence="12">
    <location>
        <begin position="104"/>
        <end position="125"/>
    </location>
</feature>
<evidence type="ECO:0000256" key="3">
    <source>
        <dbReference type="ARBA" id="ARBA00022519"/>
    </source>
</evidence>
<dbReference type="HAMAP" id="MF_00454">
    <property type="entry name" value="FluC"/>
    <property type="match status" value="1"/>
</dbReference>
<evidence type="ECO:0000256" key="6">
    <source>
        <dbReference type="ARBA" id="ARBA00023053"/>
    </source>
</evidence>
<sequence length="164" mass="17819">MQDNISSSLPGSGQTGKPPPSRMRRPSWWQLFWNKTGSYISVALGSIVGAVARFLVSVLFVSQFGDGFPWGTLFVNVTGSFVIGFYAALTGPDGRLFVSARQRLFVMVGICGGYTTFSAFSLETLRLVQSGKVQTAFVYLLVSAITWIAGVWIGHALASRLNRL</sequence>
<organism evidence="14 15">
    <name type="scientific">Bradyrhizobium erythrophlei</name>
    <dbReference type="NCBI Taxonomy" id="1437360"/>
    <lineage>
        <taxon>Bacteria</taxon>
        <taxon>Pseudomonadati</taxon>
        <taxon>Pseudomonadota</taxon>
        <taxon>Alphaproteobacteria</taxon>
        <taxon>Hyphomicrobiales</taxon>
        <taxon>Nitrobacteraceae</taxon>
        <taxon>Bradyrhizobium</taxon>
    </lineage>
</organism>
<comment type="function">
    <text evidence="12">Fluoride-specific ion channel. Important for reducing fluoride concentration in the cell, thus reducing its toxicity.</text>
</comment>
<dbReference type="AlphaFoldDB" id="A0A1M5XHE8"/>
<evidence type="ECO:0000256" key="1">
    <source>
        <dbReference type="ARBA" id="ARBA00004651"/>
    </source>
</evidence>
<keyword evidence="2 12" id="KW-1003">Cell membrane</keyword>
<dbReference type="GO" id="GO:0046872">
    <property type="term" value="F:metal ion binding"/>
    <property type="evidence" value="ECO:0007669"/>
    <property type="project" value="UniProtKB-KW"/>
</dbReference>
<dbReference type="PANTHER" id="PTHR28259">
    <property type="entry name" value="FLUORIDE EXPORT PROTEIN 1-RELATED"/>
    <property type="match status" value="1"/>
</dbReference>
<evidence type="ECO:0000256" key="2">
    <source>
        <dbReference type="ARBA" id="ARBA00022475"/>
    </source>
</evidence>
<feature type="compositionally biased region" description="Polar residues" evidence="13">
    <location>
        <begin position="1"/>
        <end position="12"/>
    </location>
</feature>
<dbReference type="PANTHER" id="PTHR28259:SF1">
    <property type="entry name" value="FLUORIDE EXPORT PROTEIN 1-RELATED"/>
    <property type="match status" value="1"/>
</dbReference>
<dbReference type="InterPro" id="IPR003691">
    <property type="entry name" value="FluC"/>
</dbReference>
<evidence type="ECO:0000256" key="10">
    <source>
        <dbReference type="ARBA" id="ARBA00035120"/>
    </source>
</evidence>
<evidence type="ECO:0000256" key="8">
    <source>
        <dbReference type="ARBA" id="ARBA00023136"/>
    </source>
</evidence>
<dbReference type="NCBIfam" id="NF010802">
    <property type="entry name" value="PRK14206.1"/>
    <property type="match status" value="1"/>
</dbReference>
<dbReference type="GO" id="GO:0140114">
    <property type="term" value="P:cellular detoxification of fluoride"/>
    <property type="evidence" value="ECO:0007669"/>
    <property type="project" value="UniProtKB-UniRule"/>
</dbReference>
<feature type="transmembrane region" description="Helical" evidence="12">
    <location>
        <begin position="68"/>
        <end position="89"/>
    </location>
</feature>
<keyword evidence="8 12" id="KW-0472">Membrane</keyword>
<evidence type="ECO:0000256" key="5">
    <source>
        <dbReference type="ARBA" id="ARBA00022989"/>
    </source>
</evidence>
<dbReference type="GO" id="GO:0062054">
    <property type="term" value="F:fluoride channel activity"/>
    <property type="evidence" value="ECO:0007669"/>
    <property type="project" value="UniProtKB-UniRule"/>
</dbReference>
<reference evidence="14 15" key="1">
    <citation type="submission" date="2016-11" db="EMBL/GenBank/DDBJ databases">
        <authorList>
            <person name="Jaros S."/>
            <person name="Januszkiewicz K."/>
            <person name="Wedrychowicz H."/>
        </authorList>
    </citation>
    <scope>NUCLEOTIDE SEQUENCE [LARGE SCALE GENOMIC DNA]</scope>
    <source>
        <strain evidence="14 15">GAS138</strain>
    </source>
</reference>
<comment type="subcellular location">
    <subcellularLocation>
        <location evidence="1 12">Cell membrane</location>
        <topology evidence="1 12">Multi-pass membrane protein</topology>
    </subcellularLocation>
</comment>
<gene>
    <name evidence="12" type="primary">fluC</name>
    <name evidence="12" type="synonym">crcB</name>
    <name evidence="14" type="ORF">SAMN05443248_7324</name>
</gene>
<feature type="transmembrane region" description="Helical" evidence="12">
    <location>
        <begin position="137"/>
        <end position="158"/>
    </location>
</feature>
<dbReference type="GO" id="GO:0005886">
    <property type="term" value="C:plasma membrane"/>
    <property type="evidence" value="ECO:0007669"/>
    <property type="project" value="UniProtKB-SubCell"/>
</dbReference>
<keyword evidence="12" id="KW-0479">Metal-binding</keyword>
<comment type="catalytic activity">
    <reaction evidence="11">
        <text>fluoride(in) = fluoride(out)</text>
        <dbReference type="Rhea" id="RHEA:76159"/>
        <dbReference type="ChEBI" id="CHEBI:17051"/>
    </reaction>
    <physiologicalReaction direction="left-to-right" evidence="11">
        <dbReference type="Rhea" id="RHEA:76160"/>
    </physiologicalReaction>
</comment>
<keyword evidence="3" id="KW-0997">Cell inner membrane</keyword>
<evidence type="ECO:0000256" key="7">
    <source>
        <dbReference type="ARBA" id="ARBA00023065"/>
    </source>
</evidence>
<evidence type="ECO:0000256" key="12">
    <source>
        <dbReference type="HAMAP-Rule" id="MF_00454"/>
    </source>
</evidence>
<feature type="transmembrane region" description="Helical" evidence="12">
    <location>
        <begin position="39"/>
        <end position="61"/>
    </location>
</feature>
<keyword evidence="12" id="KW-0813">Transport</keyword>
<keyword evidence="5 12" id="KW-1133">Transmembrane helix</keyword>
<evidence type="ECO:0000256" key="9">
    <source>
        <dbReference type="ARBA" id="ARBA00023303"/>
    </source>
</evidence>
<evidence type="ECO:0000256" key="11">
    <source>
        <dbReference type="ARBA" id="ARBA00035585"/>
    </source>
</evidence>
<keyword evidence="9 12" id="KW-0407">Ion channel</keyword>
<accession>A0A1M5XHE8</accession>
<dbReference type="Pfam" id="PF02537">
    <property type="entry name" value="CRCB"/>
    <property type="match status" value="1"/>
</dbReference>